<organism evidence="6 7">
    <name type="scientific">Rotaria socialis</name>
    <dbReference type="NCBI Taxonomy" id="392032"/>
    <lineage>
        <taxon>Eukaryota</taxon>
        <taxon>Metazoa</taxon>
        <taxon>Spiralia</taxon>
        <taxon>Gnathifera</taxon>
        <taxon>Rotifera</taxon>
        <taxon>Eurotatoria</taxon>
        <taxon>Bdelloidea</taxon>
        <taxon>Philodinida</taxon>
        <taxon>Philodinidae</taxon>
        <taxon>Rotaria</taxon>
    </lineage>
</organism>
<feature type="repeat" description="TPR" evidence="4">
    <location>
        <begin position="89"/>
        <end position="122"/>
    </location>
</feature>
<dbReference type="PROSITE" id="PS50293">
    <property type="entry name" value="TPR_REGION"/>
    <property type="match status" value="2"/>
</dbReference>
<evidence type="ECO:0000313" key="6">
    <source>
        <dbReference type="EMBL" id="CAF4113207.1"/>
    </source>
</evidence>
<keyword evidence="4" id="KW-0802">TPR repeat</keyword>
<dbReference type="Gene3D" id="3.30.1330.30">
    <property type="match status" value="1"/>
</dbReference>
<dbReference type="InterPro" id="IPR011990">
    <property type="entry name" value="TPR-like_helical_dom_sf"/>
</dbReference>
<evidence type="ECO:0000259" key="5">
    <source>
        <dbReference type="SMART" id="SM00967"/>
    </source>
</evidence>
<dbReference type="SMART" id="SM00967">
    <property type="entry name" value="SpoU_sub_bind"/>
    <property type="match status" value="1"/>
</dbReference>
<reference evidence="6" key="1">
    <citation type="submission" date="2021-02" db="EMBL/GenBank/DDBJ databases">
        <authorList>
            <person name="Nowell W R."/>
        </authorList>
    </citation>
    <scope>NUCLEOTIDE SEQUENCE</scope>
</reference>
<dbReference type="Pfam" id="PF00588">
    <property type="entry name" value="SpoU_methylase"/>
    <property type="match status" value="2"/>
</dbReference>
<dbReference type="InterPro" id="IPR029028">
    <property type="entry name" value="Alpha/beta_knot_MTases"/>
</dbReference>
<dbReference type="Pfam" id="PF13424">
    <property type="entry name" value="TPR_12"/>
    <property type="match status" value="2"/>
</dbReference>
<dbReference type="GO" id="GO:0008173">
    <property type="term" value="F:RNA methyltransferase activity"/>
    <property type="evidence" value="ECO:0007669"/>
    <property type="project" value="InterPro"/>
</dbReference>
<accession>A0A819VUU2</accession>
<gene>
    <name evidence="6" type="ORF">UJA718_LOCUS1060</name>
</gene>
<keyword evidence="2" id="KW-0489">Methyltransferase</keyword>
<evidence type="ECO:0000256" key="3">
    <source>
        <dbReference type="ARBA" id="ARBA00022679"/>
    </source>
</evidence>
<keyword evidence="7" id="KW-1185">Reference proteome</keyword>
<dbReference type="AlphaFoldDB" id="A0A819VUU2"/>
<dbReference type="Gene3D" id="3.40.1280.10">
    <property type="match status" value="1"/>
</dbReference>
<comment type="caution">
    <text evidence="6">The sequence shown here is derived from an EMBL/GenBank/DDBJ whole genome shotgun (WGS) entry which is preliminary data.</text>
</comment>
<dbReference type="Proteomes" id="UP000663873">
    <property type="component" value="Unassembled WGS sequence"/>
</dbReference>
<feature type="repeat" description="TPR" evidence="4">
    <location>
        <begin position="173"/>
        <end position="206"/>
    </location>
</feature>
<dbReference type="SUPFAM" id="SSF48452">
    <property type="entry name" value="TPR-like"/>
    <property type="match status" value="1"/>
</dbReference>
<dbReference type="InterPro" id="IPR053888">
    <property type="entry name" value="MRM3-like_sub_bind"/>
</dbReference>
<dbReference type="PANTHER" id="PTHR43191:SF2">
    <property type="entry name" value="RRNA METHYLTRANSFERASE 3, MITOCHONDRIAL"/>
    <property type="match status" value="1"/>
</dbReference>
<dbReference type="Gene3D" id="1.25.40.10">
    <property type="entry name" value="Tetratricopeptide repeat domain"/>
    <property type="match status" value="1"/>
</dbReference>
<dbReference type="InterPro" id="IPR019734">
    <property type="entry name" value="TPR_rpt"/>
</dbReference>
<feature type="repeat" description="TPR" evidence="4">
    <location>
        <begin position="212"/>
        <end position="245"/>
    </location>
</feature>
<protein>
    <recommendedName>
        <fullName evidence="5">RNA 2-O ribose methyltransferase substrate binding domain-containing protein</fullName>
    </recommendedName>
</protein>
<dbReference type="CDD" id="cd18106">
    <property type="entry name" value="SpoU-like_RNMTL1"/>
    <property type="match status" value="1"/>
</dbReference>
<dbReference type="InterPro" id="IPR013123">
    <property type="entry name" value="SpoU_subst-bd"/>
</dbReference>
<evidence type="ECO:0000313" key="7">
    <source>
        <dbReference type="Proteomes" id="UP000663873"/>
    </source>
</evidence>
<evidence type="ECO:0000256" key="1">
    <source>
        <dbReference type="ARBA" id="ARBA00007228"/>
    </source>
</evidence>
<keyword evidence="3" id="KW-0808">Transferase</keyword>
<dbReference type="GO" id="GO:0032259">
    <property type="term" value="P:methylation"/>
    <property type="evidence" value="ECO:0007669"/>
    <property type="project" value="UniProtKB-KW"/>
</dbReference>
<dbReference type="PANTHER" id="PTHR43191">
    <property type="entry name" value="RRNA METHYLTRANSFERASE 3"/>
    <property type="match status" value="1"/>
</dbReference>
<dbReference type="EMBL" id="CAJOBP010000060">
    <property type="protein sequence ID" value="CAF4113207.1"/>
    <property type="molecule type" value="Genomic_DNA"/>
</dbReference>
<evidence type="ECO:0000256" key="4">
    <source>
        <dbReference type="PROSITE-ProRule" id="PRU00339"/>
    </source>
</evidence>
<comment type="similarity">
    <text evidence="1">Belongs to the class IV-like SAM-binding methyltransferase superfamily. RNA methyltransferase TrmH family.</text>
</comment>
<dbReference type="GO" id="GO:0003723">
    <property type="term" value="F:RNA binding"/>
    <property type="evidence" value="ECO:0007669"/>
    <property type="project" value="InterPro"/>
</dbReference>
<dbReference type="InterPro" id="IPR051259">
    <property type="entry name" value="rRNA_Methyltransferase"/>
</dbReference>
<dbReference type="InterPro" id="IPR029064">
    <property type="entry name" value="Ribosomal_eL30-like_sf"/>
</dbReference>
<dbReference type="GO" id="GO:0005737">
    <property type="term" value="C:cytoplasm"/>
    <property type="evidence" value="ECO:0007669"/>
    <property type="project" value="UniProtKB-ARBA"/>
</dbReference>
<dbReference type="Pfam" id="PF22435">
    <property type="entry name" value="MRM3-like_sub_bind"/>
    <property type="match status" value="1"/>
</dbReference>
<dbReference type="Pfam" id="PF13374">
    <property type="entry name" value="TPR_10"/>
    <property type="match status" value="1"/>
</dbReference>
<evidence type="ECO:0000256" key="2">
    <source>
        <dbReference type="ARBA" id="ARBA00022603"/>
    </source>
</evidence>
<feature type="repeat" description="TPR" evidence="4">
    <location>
        <begin position="131"/>
        <end position="164"/>
    </location>
</feature>
<dbReference type="SUPFAM" id="SSF75217">
    <property type="entry name" value="alpha/beta knot"/>
    <property type="match status" value="1"/>
</dbReference>
<dbReference type="SUPFAM" id="SSF55315">
    <property type="entry name" value="L30e-like"/>
    <property type="match status" value="1"/>
</dbReference>
<dbReference type="SMART" id="SM00028">
    <property type="entry name" value="TPR"/>
    <property type="match status" value="4"/>
</dbReference>
<feature type="domain" description="RNA 2-O ribose methyltransferase substrate binding" evidence="5">
    <location>
        <begin position="339"/>
        <end position="411"/>
    </location>
</feature>
<sequence>MTKSFLVWLDRTIDLPNNEDCCMHTISKLYEIFNTVNTFTDVGECINFINNFKQDKTFVTAPGTHGQAMVPIVHKLFQQILSPTRVNLAASYNNIGLVYGKIGDYLNALLSYQRALEIYLKTLPSKHSDLATFYNNIGSVYDKIGDDSNSLSSHNKALEIRQKTLPLSHPHLATSYNNIAVVYAKMNDYSNALLYYQEALAIDENNLSSNSSDSYLNIGMFFSKTGEHSEAVRYCEKVLEIAEYSLQGNHRRIQVFRNALKYEKKKWKILSNENLEAIYNRFDPLREDMSKDPAFLDELATVKNPLQNIVQLKDNDIRFSNRVMKAKSRQERYKKGYILLEGKRLIGDAIQAGADLLTIFVTDRKILDTIDFSTTDLNFTAYQISSSAFRIWSDVQTNQGVMAIFAMPRADSCSFPQRITLPITVVCDNVRDPGNMGTIIRTCAAVGCDRLIALKGCVDIWDPKVIRSGMGAHFRLPMINDVGWETIANHVPENSKVYLADHKYSDEEKPTNHDIDDPSKKMFEEMLEKRKEMKRTNTAEDRSYSSSNNRFLPLYKNIPIDYLSMWKAFSNVKSTDHTTIIIGGETEGISLQARKLTVELNGKRVYIPLLNDVESLNVSIALSVILMELRKSYEDIVQKSFSIKE</sequence>
<dbReference type="InterPro" id="IPR001537">
    <property type="entry name" value="SpoU_MeTrfase"/>
</dbReference>
<name>A0A819VUU2_9BILA</name>
<proteinExistence type="inferred from homology"/>
<dbReference type="GO" id="GO:0006396">
    <property type="term" value="P:RNA processing"/>
    <property type="evidence" value="ECO:0007669"/>
    <property type="project" value="InterPro"/>
</dbReference>
<dbReference type="PROSITE" id="PS50005">
    <property type="entry name" value="TPR"/>
    <property type="match status" value="4"/>
</dbReference>
<dbReference type="InterPro" id="IPR029026">
    <property type="entry name" value="tRNA_m1G_MTases_N"/>
</dbReference>